<dbReference type="OrthoDB" id="10063829at2759"/>
<keyword evidence="11" id="KW-0496">Mitochondrion</keyword>
<protein>
    <recommendedName>
        <fullName evidence="5">NADH dehydrogenase [ubiquinone] 1 alpha subcomplex subunit 7</fullName>
    </recommendedName>
    <alternativeName>
        <fullName evidence="14">Complex I-B14.5a</fullName>
    </alternativeName>
    <alternativeName>
        <fullName evidence="13">NADH-ubiquinone oxidoreductase subunit B14.5a</fullName>
    </alternativeName>
</protein>
<dbReference type="FunCoup" id="B4KX36">
    <property type="interactions" value="164"/>
</dbReference>
<keyword evidence="12" id="KW-0472">Membrane</keyword>
<keyword evidence="8" id="KW-0999">Mitochondrion inner membrane</keyword>
<evidence type="ECO:0000256" key="13">
    <source>
        <dbReference type="ARBA" id="ARBA00030360"/>
    </source>
</evidence>
<keyword evidence="17" id="KW-1185">Reference proteome</keyword>
<dbReference type="GO" id="GO:0005743">
    <property type="term" value="C:mitochondrial inner membrane"/>
    <property type="evidence" value="ECO:0007669"/>
    <property type="project" value="UniProtKB-SubCell"/>
</dbReference>
<name>B4KX36_DROMO</name>
<evidence type="ECO:0000256" key="4">
    <source>
        <dbReference type="ARBA" id="ARBA00011533"/>
    </source>
</evidence>
<dbReference type="Proteomes" id="UP000009192">
    <property type="component" value="Unassembled WGS sequence"/>
</dbReference>
<evidence type="ECO:0000256" key="11">
    <source>
        <dbReference type="ARBA" id="ARBA00023128"/>
    </source>
</evidence>
<dbReference type="PANTHER" id="PTHR12485">
    <property type="entry name" value="NADH-UBIQUINONE OXIDOREDUCTASE SUBUNIT B"/>
    <property type="match status" value="1"/>
</dbReference>
<evidence type="ECO:0000256" key="9">
    <source>
        <dbReference type="ARBA" id="ARBA00022982"/>
    </source>
</evidence>
<sequence>MAPNHREISPFLKLVRDFLLGRKHLTNNRYADTVSARSQTPPTIPEGPPTRLFGNQYYLRDPRRQMGPPIDVIEQKKKELAAAKAAEAAAKAAPKDAKPGAVAGPAPKGGPAPPPAPAPASGKCPPAATEGAKPSQGGQQKNGSGLPVPGKMHNWD</sequence>
<dbReference type="GO" id="GO:0006120">
    <property type="term" value="P:mitochondrial electron transport, NADH to ubiquinone"/>
    <property type="evidence" value="ECO:0007669"/>
    <property type="project" value="TreeGrafter"/>
</dbReference>
<dbReference type="EMBL" id="CH933809">
    <property type="protein sequence ID" value="EDW19679.1"/>
    <property type="molecule type" value="Genomic_DNA"/>
</dbReference>
<evidence type="ECO:0000256" key="6">
    <source>
        <dbReference type="ARBA" id="ARBA00022448"/>
    </source>
</evidence>
<keyword evidence="6" id="KW-0813">Transport</keyword>
<proteinExistence type="inferred from homology"/>
<dbReference type="OMA" id="NQYYLRD"/>
<evidence type="ECO:0000256" key="3">
    <source>
        <dbReference type="ARBA" id="ARBA00005482"/>
    </source>
</evidence>
<evidence type="ECO:0000256" key="15">
    <source>
        <dbReference type="SAM" id="MobiDB-lite"/>
    </source>
</evidence>
<evidence type="ECO:0000256" key="12">
    <source>
        <dbReference type="ARBA" id="ARBA00023136"/>
    </source>
</evidence>
<feature type="region of interest" description="Disordered" evidence="15">
    <location>
        <begin position="33"/>
        <end position="55"/>
    </location>
</feature>
<dbReference type="AlphaFoldDB" id="B4KX36"/>
<comment type="similarity">
    <text evidence="3">Belongs to the complex I NDUFA7 subunit family.</text>
</comment>
<organism evidence="16 17">
    <name type="scientific">Drosophila mojavensis</name>
    <name type="common">Fruit fly</name>
    <dbReference type="NCBI Taxonomy" id="7230"/>
    <lineage>
        <taxon>Eukaryota</taxon>
        <taxon>Metazoa</taxon>
        <taxon>Ecdysozoa</taxon>
        <taxon>Arthropoda</taxon>
        <taxon>Hexapoda</taxon>
        <taxon>Insecta</taxon>
        <taxon>Pterygota</taxon>
        <taxon>Neoptera</taxon>
        <taxon>Endopterygota</taxon>
        <taxon>Diptera</taxon>
        <taxon>Brachycera</taxon>
        <taxon>Muscomorpha</taxon>
        <taxon>Ephydroidea</taxon>
        <taxon>Drosophilidae</taxon>
        <taxon>Drosophila</taxon>
    </lineage>
</organism>
<keyword evidence="7" id="KW-0679">Respiratory chain</keyword>
<feature type="compositionally biased region" description="Pro residues" evidence="15">
    <location>
        <begin position="108"/>
        <end position="118"/>
    </location>
</feature>
<evidence type="ECO:0000256" key="2">
    <source>
        <dbReference type="ARBA" id="ARBA00004443"/>
    </source>
</evidence>
<dbReference type="GO" id="GO:0016491">
    <property type="term" value="F:oxidoreductase activity"/>
    <property type="evidence" value="ECO:0007669"/>
    <property type="project" value="UniProtKB-KW"/>
</dbReference>
<keyword evidence="9" id="KW-0249">Electron transport</keyword>
<gene>
    <name evidence="16" type="primary">Dmoj\GI11390</name>
    <name evidence="16" type="ORF">Dmoj_GI11390</name>
</gene>
<comment type="subunit">
    <text evidence="4">Complex I is composed of 45 different subunits.</text>
</comment>
<evidence type="ECO:0000256" key="5">
    <source>
        <dbReference type="ARBA" id="ARBA00016383"/>
    </source>
</evidence>
<feature type="region of interest" description="Disordered" evidence="15">
    <location>
        <begin position="78"/>
        <end position="156"/>
    </location>
</feature>
<reference evidence="16 17" key="1">
    <citation type="journal article" date="2007" name="Nature">
        <title>Evolution of genes and genomes on the Drosophila phylogeny.</title>
        <authorList>
            <consortium name="Drosophila 12 Genomes Consortium"/>
            <person name="Clark A.G."/>
            <person name="Eisen M.B."/>
            <person name="Smith D.R."/>
            <person name="Bergman C.M."/>
            <person name="Oliver B."/>
            <person name="Markow T.A."/>
            <person name="Kaufman T.C."/>
            <person name="Kellis M."/>
            <person name="Gelbart W."/>
            <person name="Iyer V.N."/>
            <person name="Pollard D.A."/>
            <person name="Sackton T.B."/>
            <person name="Larracuente A.M."/>
            <person name="Singh N.D."/>
            <person name="Abad J.P."/>
            <person name="Abt D.N."/>
            <person name="Adryan B."/>
            <person name="Aguade M."/>
            <person name="Akashi H."/>
            <person name="Anderson W.W."/>
            <person name="Aquadro C.F."/>
            <person name="Ardell D.H."/>
            <person name="Arguello R."/>
            <person name="Artieri C.G."/>
            <person name="Barbash D.A."/>
            <person name="Barker D."/>
            <person name="Barsanti P."/>
            <person name="Batterham P."/>
            <person name="Batzoglou S."/>
            <person name="Begun D."/>
            <person name="Bhutkar A."/>
            <person name="Blanco E."/>
            <person name="Bosak S.A."/>
            <person name="Bradley R.K."/>
            <person name="Brand A.D."/>
            <person name="Brent M.R."/>
            <person name="Brooks A.N."/>
            <person name="Brown R.H."/>
            <person name="Butlin R.K."/>
            <person name="Caggese C."/>
            <person name="Calvi B.R."/>
            <person name="Bernardo de Carvalho A."/>
            <person name="Caspi A."/>
            <person name="Castrezana S."/>
            <person name="Celniker S.E."/>
            <person name="Chang J.L."/>
            <person name="Chapple C."/>
            <person name="Chatterji S."/>
            <person name="Chinwalla A."/>
            <person name="Civetta A."/>
            <person name="Clifton S.W."/>
            <person name="Comeron J.M."/>
            <person name="Costello J.C."/>
            <person name="Coyne J.A."/>
            <person name="Daub J."/>
            <person name="David R.G."/>
            <person name="Delcher A.L."/>
            <person name="Delehaunty K."/>
            <person name="Do C.B."/>
            <person name="Ebling H."/>
            <person name="Edwards K."/>
            <person name="Eickbush T."/>
            <person name="Evans J.D."/>
            <person name="Filipski A."/>
            <person name="Findeiss S."/>
            <person name="Freyhult E."/>
            <person name="Fulton L."/>
            <person name="Fulton R."/>
            <person name="Garcia A.C."/>
            <person name="Gardiner A."/>
            <person name="Garfield D.A."/>
            <person name="Garvin B.E."/>
            <person name="Gibson G."/>
            <person name="Gilbert D."/>
            <person name="Gnerre S."/>
            <person name="Godfrey J."/>
            <person name="Good R."/>
            <person name="Gotea V."/>
            <person name="Gravely B."/>
            <person name="Greenberg A.J."/>
            <person name="Griffiths-Jones S."/>
            <person name="Gross S."/>
            <person name="Guigo R."/>
            <person name="Gustafson E.A."/>
            <person name="Haerty W."/>
            <person name="Hahn M.W."/>
            <person name="Halligan D.L."/>
            <person name="Halpern A.L."/>
            <person name="Halter G.M."/>
            <person name="Han M.V."/>
            <person name="Heger A."/>
            <person name="Hillier L."/>
            <person name="Hinrichs A.S."/>
            <person name="Holmes I."/>
            <person name="Hoskins R.A."/>
            <person name="Hubisz M.J."/>
            <person name="Hultmark D."/>
            <person name="Huntley M.A."/>
            <person name="Jaffe D.B."/>
            <person name="Jagadeeshan S."/>
            <person name="Jeck W.R."/>
            <person name="Johnson J."/>
            <person name="Jones C.D."/>
            <person name="Jordan W.C."/>
            <person name="Karpen G.H."/>
            <person name="Kataoka E."/>
            <person name="Keightley P.D."/>
            <person name="Kheradpour P."/>
            <person name="Kirkness E.F."/>
            <person name="Koerich L.B."/>
            <person name="Kristiansen K."/>
            <person name="Kudrna D."/>
            <person name="Kulathinal R.J."/>
            <person name="Kumar S."/>
            <person name="Kwok R."/>
            <person name="Lander E."/>
            <person name="Langley C.H."/>
            <person name="Lapoint R."/>
            <person name="Lazzaro B.P."/>
            <person name="Lee S.J."/>
            <person name="Levesque L."/>
            <person name="Li R."/>
            <person name="Lin C.F."/>
            <person name="Lin M.F."/>
            <person name="Lindblad-Toh K."/>
            <person name="Llopart A."/>
            <person name="Long M."/>
            <person name="Low L."/>
            <person name="Lozovsky E."/>
            <person name="Lu J."/>
            <person name="Luo M."/>
            <person name="Machado C.A."/>
            <person name="Makalowski W."/>
            <person name="Marzo M."/>
            <person name="Matsuda M."/>
            <person name="Matzkin L."/>
            <person name="McAllister B."/>
            <person name="McBride C.S."/>
            <person name="McKernan B."/>
            <person name="McKernan K."/>
            <person name="Mendez-Lago M."/>
            <person name="Minx P."/>
            <person name="Mollenhauer M.U."/>
            <person name="Montooth K."/>
            <person name="Mount S.M."/>
            <person name="Mu X."/>
            <person name="Myers E."/>
            <person name="Negre B."/>
            <person name="Newfeld S."/>
            <person name="Nielsen R."/>
            <person name="Noor M.A."/>
            <person name="O'Grady P."/>
            <person name="Pachter L."/>
            <person name="Papaceit M."/>
            <person name="Parisi M.J."/>
            <person name="Parisi M."/>
            <person name="Parts L."/>
            <person name="Pedersen J.S."/>
            <person name="Pesole G."/>
            <person name="Phillippy A.M."/>
            <person name="Ponting C.P."/>
            <person name="Pop M."/>
            <person name="Porcelli D."/>
            <person name="Powell J.R."/>
            <person name="Prohaska S."/>
            <person name="Pruitt K."/>
            <person name="Puig M."/>
            <person name="Quesneville H."/>
            <person name="Ram K.R."/>
            <person name="Rand D."/>
            <person name="Rasmussen M.D."/>
            <person name="Reed L.K."/>
            <person name="Reenan R."/>
            <person name="Reily A."/>
            <person name="Remington K.A."/>
            <person name="Rieger T.T."/>
            <person name="Ritchie M.G."/>
            <person name="Robin C."/>
            <person name="Rogers Y.H."/>
            <person name="Rohde C."/>
            <person name="Rozas J."/>
            <person name="Rubenfield M.J."/>
            <person name="Ruiz A."/>
            <person name="Russo S."/>
            <person name="Salzberg S.L."/>
            <person name="Sanchez-Gracia A."/>
            <person name="Saranga D.J."/>
            <person name="Sato H."/>
            <person name="Schaeffer S.W."/>
            <person name="Schatz M.C."/>
            <person name="Schlenke T."/>
            <person name="Schwartz R."/>
            <person name="Segarra C."/>
            <person name="Singh R.S."/>
            <person name="Sirot L."/>
            <person name="Sirota M."/>
            <person name="Sisneros N.B."/>
            <person name="Smith C.D."/>
            <person name="Smith T.F."/>
            <person name="Spieth J."/>
            <person name="Stage D.E."/>
            <person name="Stark A."/>
            <person name="Stephan W."/>
            <person name="Strausberg R.L."/>
            <person name="Strempel S."/>
            <person name="Sturgill D."/>
            <person name="Sutton G."/>
            <person name="Sutton G.G."/>
            <person name="Tao W."/>
            <person name="Teichmann S."/>
            <person name="Tobari Y.N."/>
            <person name="Tomimura Y."/>
            <person name="Tsolas J.M."/>
            <person name="Valente V.L."/>
            <person name="Venter E."/>
            <person name="Venter J.C."/>
            <person name="Vicario S."/>
            <person name="Vieira F.G."/>
            <person name="Vilella A.J."/>
            <person name="Villasante A."/>
            <person name="Walenz B."/>
            <person name="Wang J."/>
            <person name="Wasserman M."/>
            <person name="Watts T."/>
            <person name="Wilson D."/>
            <person name="Wilson R.K."/>
            <person name="Wing R.A."/>
            <person name="Wolfner M.F."/>
            <person name="Wong A."/>
            <person name="Wong G.K."/>
            <person name="Wu C.I."/>
            <person name="Wu G."/>
            <person name="Yamamoto D."/>
            <person name="Yang H.P."/>
            <person name="Yang S.P."/>
            <person name="Yorke J.A."/>
            <person name="Yoshida K."/>
            <person name="Zdobnov E."/>
            <person name="Zhang P."/>
            <person name="Zhang Y."/>
            <person name="Zimin A.V."/>
            <person name="Baldwin J."/>
            <person name="Abdouelleil A."/>
            <person name="Abdulkadir J."/>
            <person name="Abebe A."/>
            <person name="Abera B."/>
            <person name="Abreu J."/>
            <person name="Acer S.C."/>
            <person name="Aftuck L."/>
            <person name="Alexander A."/>
            <person name="An P."/>
            <person name="Anderson E."/>
            <person name="Anderson S."/>
            <person name="Arachi H."/>
            <person name="Azer M."/>
            <person name="Bachantsang P."/>
            <person name="Barry A."/>
            <person name="Bayul T."/>
            <person name="Berlin A."/>
            <person name="Bessette D."/>
            <person name="Bloom T."/>
            <person name="Blye J."/>
            <person name="Boguslavskiy L."/>
            <person name="Bonnet C."/>
            <person name="Boukhgalter B."/>
            <person name="Bourzgui I."/>
            <person name="Brown A."/>
            <person name="Cahill P."/>
            <person name="Channer S."/>
            <person name="Cheshatsang Y."/>
            <person name="Chuda L."/>
            <person name="Citroen M."/>
            <person name="Collymore A."/>
            <person name="Cooke P."/>
            <person name="Costello M."/>
            <person name="D'Aco K."/>
            <person name="Daza R."/>
            <person name="De Haan G."/>
            <person name="DeGray S."/>
            <person name="DeMaso C."/>
            <person name="Dhargay N."/>
            <person name="Dooley K."/>
            <person name="Dooley E."/>
            <person name="Doricent M."/>
            <person name="Dorje P."/>
            <person name="Dorjee K."/>
            <person name="Dupes A."/>
            <person name="Elong R."/>
            <person name="Falk J."/>
            <person name="Farina A."/>
            <person name="Faro S."/>
            <person name="Ferguson D."/>
            <person name="Fisher S."/>
            <person name="Foley C.D."/>
            <person name="Franke A."/>
            <person name="Friedrich D."/>
            <person name="Gadbois L."/>
            <person name="Gearin G."/>
            <person name="Gearin C.R."/>
            <person name="Giannoukos G."/>
            <person name="Goode T."/>
            <person name="Graham J."/>
            <person name="Grandbois E."/>
            <person name="Grewal S."/>
            <person name="Gyaltsen K."/>
            <person name="Hafez N."/>
            <person name="Hagos B."/>
            <person name="Hall J."/>
            <person name="Henson C."/>
            <person name="Hollinger A."/>
            <person name="Honan T."/>
            <person name="Huard M.D."/>
            <person name="Hughes L."/>
            <person name="Hurhula B."/>
            <person name="Husby M.E."/>
            <person name="Kamat A."/>
            <person name="Kanga B."/>
            <person name="Kashin S."/>
            <person name="Khazanovich D."/>
            <person name="Kisner P."/>
            <person name="Lance K."/>
            <person name="Lara M."/>
            <person name="Lee W."/>
            <person name="Lennon N."/>
            <person name="Letendre F."/>
            <person name="LeVine R."/>
            <person name="Lipovsky A."/>
            <person name="Liu X."/>
            <person name="Liu J."/>
            <person name="Liu S."/>
            <person name="Lokyitsang T."/>
            <person name="Lokyitsang Y."/>
            <person name="Lubonja R."/>
            <person name="Lui A."/>
            <person name="MacDonald P."/>
            <person name="Magnisalis V."/>
            <person name="Maru K."/>
            <person name="Matthews C."/>
            <person name="McCusker W."/>
            <person name="McDonough S."/>
            <person name="Mehta T."/>
            <person name="Meldrim J."/>
            <person name="Meneus L."/>
            <person name="Mihai O."/>
            <person name="Mihalev A."/>
            <person name="Mihova T."/>
            <person name="Mittelman R."/>
            <person name="Mlenga V."/>
            <person name="Montmayeur A."/>
            <person name="Mulrain L."/>
            <person name="Navidi A."/>
            <person name="Naylor J."/>
            <person name="Negash T."/>
            <person name="Nguyen T."/>
            <person name="Nguyen N."/>
            <person name="Nicol R."/>
            <person name="Norbu C."/>
            <person name="Norbu N."/>
            <person name="Novod N."/>
            <person name="O'Neill B."/>
            <person name="Osman S."/>
            <person name="Markiewicz E."/>
            <person name="Oyono O.L."/>
            <person name="Patti C."/>
            <person name="Phunkhang P."/>
            <person name="Pierre F."/>
            <person name="Priest M."/>
            <person name="Raghuraman S."/>
            <person name="Rege F."/>
            <person name="Reyes R."/>
            <person name="Rise C."/>
            <person name="Rogov P."/>
            <person name="Ross K."/>
            <person name="Ryan E."/>
            <person name="Settipalli S."/>
            <person name="Shea T."/>
            <person name="Sherpa N."/>
            <person name="Shi L."/>
            <person name="Shih D."/>
            <person name="Sparrow T."/>
            <person name="Spaulding J."/>
            <person name="Stalker J."/>
            <person name="Stange-Thomann N."/>
            <person name="Stavropoulos S."/>
            <person name="Stone C."/>
            <person name="Strader C."/>
            <person name="Tesfaye S."/>
            <person name="Thomson T."/>
            <person name="Thoulutsang Y."/>
            <person name="Thoulutsang D."/>
            <person name="Topham K."/>
            <person name="Topping I."/>
            <person name="Tsamla T."/>
            <person name="Vassiliev H."/>
            <person name="Vo A."/>
            <person name="Wangchuk T."/>
            <person name="Wangdi T."/>
            <person name="Weiand M."/>
            <person name="Wilkinson J."/>
            <person name="Wilson A."/>
            <person name="Yadav S."/>
            <person name="Young G."/>
            <person name="Yu Q."/>
            <person name="Zembek L."/>
            <person name="Zhong D."/>
            <person name="Zimmer A."/>
            <person name="Zwirko Z."/>
            <person name="Jaffe D.B."/>
            <person name="Alvarez P."/>
            <person name="Brockman W."/>
            <person name="Butler J."/>
            <person name="Chin C."/>
            <person name="Gnerre S."/>
            <person name="Grabherr M."/>
            <person name="Kleber M."/>
            <person name="Mauceli E."/>
            <person name="MacCallum I."/>
        </authorList>
    </citation>
    <scope>NUCLEOTIDE SEQUENCE [LARGE SCALE GENOMIC DNA]</scope>
    <source>
        <strain evidence="17">Tucson 15081-1352.22</strain>
    </source>
</reference>
<dbReference type="InterPro" id="IPR009947">
    <property type="entry name" value="NDUA7"/>
</dbReference>
<evidence type="ECO:0000256" key="14">
    <source>
        <dbReference type="ARBA" id="ARBA00033401"/>
    </source>
</evidence>
<keyword evidence="10" id="KW-0007">Acetylation</keyword>
<dbReference type="eggNOG" id="KOG4630">
    <property type="taxonomic scope" value="Eukaryota"/>
</dbReference>
<dbReference type="Pfam" id="PF07347">
    <property type="entry name" value="CI-B14_5a"/>
    <property type="match status" value="1"/>
</dbReference>
<dbReference type="PhylomeDB" id="B4KX36"/>
<evidence type="ECO:0000256" key="7">
    <source>
        <dbReference type="ARBA" id="ARBA00022660"/>
    </source>
</evidence>
<dbReference type="InParanoid" id="B4KX36"/>
<accession>B4KX36</accession>
<dbReference type="HOGENOM" id="CLU_149566_1_0_1"/>
<comment type="subcellular location">
    <subcellularLocation>
        <location evidence="2">Mitochondrion inner membrane</location>
        <topology evidence="2">Peripheral membrane protein</topology>
        <orientation evidence="2">Matrix side</orientation>
    </subcellularLocation>
</comment>
<evidence type="ECO:0000313" key="17">
    <source>
        <dbReference type="Proteomes" id="UP000009192"/>
    </source>
</evidence>
<evidence type="ECO:0000256" key="10">
    <source>
        <dbReference type="ARBA" id="ARBA00022990"/>
    </source>
</evidence>
<comment type="function">
    <text evidence="1">Accessory subunit of the mitochondrial membrane respiratory chain NADH dehydrogenase (Complex I), that is believed not to be involved in catalysis. Complex I functions in the transfer of electrons from NADH to the respiratory chain. The immediate electron acceptor for the enzyme is believed to be ubiquinone.</text>
</comment>
<keyword evidence="16" id="KW-0560">Oxidoreductase</keyword>
<feature type="compositionally biased region" description="Low complexity" evidence="15">
    <location>
        <begin position="119"/>
        <end position="128"/>
    </location>
</feature>
<evidence type="ECO:0000256" key="8">
    <source>
        <dbReference type="ARBA" id="ARBA00022792"/>
    </source>
</evidence>
<evidence type="ECO:0000256" key="1">
    <source>
        <dbReference type="ARBA" id="ARBA00003195"/>
    </source>
</evidence>
<dbReference type="KEGG" id="dmo:Dmoj_GI11390"/>
<dbReference type="PANTHER" id="PTHR12485:SF1">
    <property type="entry name" value="NADH DEHYDROGENASE [UBIQUINONE] 1 ALPHA SUBCOMPLEX SUBUNIT 7"/>
    <property type="match status" value="1"/>
</dbReference>
<evidence type="ECO:0000313" key="16">
    <source>
        <dbReference type="EMBL" id="EDW19679.1"/>
    </source>
</evidence>
<feature type="compositionally biased region" description="Low complexity" evidence="15">
    <location>
        <begin position="82"/>
        <end position="92"/>
    </location>
</feature>